<reference evidence="3 4" key="1">
    <citation type="submission" date="2019-03" db="EMBL/GenBank/DDBJ databases">
        <title>Genomic Encyclopedia of Type Strains, Phase IV (KMG-IV): sequencing the most valuable type-strain genomes for metagenomic binning, comparative biology and taxonomic classification.</title>
        <authorList>
            <person name="Goeker M."/>
        </authorList>
    </citation>
    <scope>NUCLEOTIDE SEQUENCE [LARGE SCALE GENOMIC DNA]</scope>
    <source>
        <strain evidence="3 4">DSM 19377</strain>
    </source>
</reference>
<evidence type="ECO:0000256" key="1">
    <source>
        <dbReference type="ARBA" id="ARBA00006484"/>
    </source>
</evidence>
<dbReference type="PROSITE" id="PS00061">
    <property type="entry name" value="ADH_SHORT"/>
    <property type="match status" value="1"/>
</dbReference>
<dbReference type="InterPro" id="IPR002347">
    <property type="entry name" value="SDR_fam"/>
</dbReference>
<sequence length="177" mass="18789">MIKVNGNQDNEQPSLENWEKVIRINLTSGFVVAKAALPHLMQTQGSIVTVASIAGIRSGPTLSAYCASKAGVIALTQSIAVDYAEQKVRANAVCPGWVKTEMANEEMASLAKDTGETLEQAYKRVTKLIPARRPSNPEEIANAIAWLISPEASFITGAVVPVDGGSLTVDVGMTAFM</sequence>
<dbReference type="PRINTS" id="PR00081">
    <property type="entry name" value="GDHRDH"/>
</dbReference>
<dbReference type="AlphaFoldDB" id="A0A4R2P7H3"/>
<dbReference type="GO" id="GO:0016491">
    <property type="term" value="F:oxidoreductase activity"/>
    <property type="evidence" value="ECO:0007669"/>
    <property type="project" value="UniProtKB-KW"/>
</dbReference>
<evidence type="ECO:0000256" key="2">
    <source>
        <dbReference type="ARBA" id="ARBA00023002"/>
    </source>
</evidence>
<comment type="similarity">
    <text evidence="1">Belongs to the short-chain dehydrogenases/reductases (SDR) family.</text>
</comment>
<name>A0A4R2P7H3_9BACL</name>
<comment type="caution">
    <text evidence="3">The sequence shown here is derived from an EMBL/GenBank/DDBJ whole genome shotgun (WGS) entry which is preliminary data.</text>
</comment>
<dbReference type="PANTHER" id="PTHR24321:SF8">
    <property type="entry name" value="ESTRADIOL 17-BETA-DEHYDROGENASE 8-RELATED"/>
    <property type="match status" value="1"/>
</dbReference>
<accession>A0A4R2P7H3</accession>
<keyword evidence="4" id="KW-1185">Reference proteome</keyword>
<dbReference type="OrthoDB" id="9803333at2"/>
<proteinExistence type="inferred from homology"/>
<keyword evidence="2" id="KW-0560">Oxidoreductase</keyword>
<dbReference type="Pfam" id="PF13561">
    <property type="entry name" value="adh_short_C2"/>
    <property type="match status" value="1"/>
</dbReference>
<dbReference type="InterPro" id="IPR036291">
    <property type="entry name" value="NAD(P)-bd_dom_sf"/>
</dbReference>
<gene>
    <name evidence="3" type="ORF">EV207_10459</name>
</gene>
<protein>
    <submittedName>
        <fullName evidence="3">Enoyl-ACP reductase-like protein</fullName>
    </submittedName>
</protein>
<dbReference type="InterPro" id="IPR020904">
    <property type="entry name" value="Sc_DH/Rdtase_CS"/>
</dbReference>
<evidence type="ECO:0000313" key="4">
    <source>
        <dbReference type="Proteomes" id="UP000295416"/>
    </source>
</evidence>
<organism evidence="3 4">
    <name type="scientific">Scopulibacillus darangshiensis</name>
    <dbReference type="NCBI Taxonomy" id="442528"/>
    <lineage>
        <taxon>Bacteria</taxon>
        <taxon>Bacillati</taxon>
        <taxon>Bacillota</taxon>
        <taxon>Bacilli</taxon>
        <taxon>Bacillales</taxon>
        <taxon>Sporolactobacillaceae</taxon>
        <taxon>Scopulibacillus</taxon>
    </lineage>
</organism>
<dbReference type="PANTHER" id="PTHR24321">
    <property type="entry name" value="DEHYDROGENASES, SHORT CHAIN"/>
    <property type="match status" value="1"/>
</dbReference>
<dbReference type="SUPFAM" id="SSF51735">
    <property type="entry name" value="NAD(P)-binding Rossmann-fold domains"/>
    <property type="match status" value="1"/>
</dbReference>
<dbReference type="Proteomes" id="UP000295416">
    <property type="component" value="Unassembled WGS sequence"/>
</dbReference>
<dbReference type="Gene3D" id="3.40.50.720">
    <property type="entry name" value="NAD(P)-binding Rossmann-like Domain"/>
    <property type="match status" value="1"/>
</dbReference>
<dbReference type="EMBL" id="SLXK01000004">
    <property type="protein sequence ID" value="TCP30880.1"/>
    <property type="molecule type" value="Genomic_DNA"/>
</dbReference>
<dbReference type="PRINTS" id="PR00080">
    <property type="entry name" value="SDRFAMILY"/>
</dbReference>
<dbReference type="CDD" id="cd05233">
    <property type="entry name" value="SDR_c"/>
    <property type="match status" value="1"/>
</dbReference>
<evidence type="ECO:0000313" key="3">
    <source>
        <dbReference type="EMBL" id="TCP30880.1"/>
    </source>
</evidence>